<dbReference type="AlphaFoldDB" id="A0A381XM38"/>
<dbReference type="SMART" id="SM01091">
    <property type="entry name" value="CorC_HlyC"/>
    <property type="match status" value="1"/>
</dbReference>
<dbReference type="InterPro" id="IPR000644">
    <property type="entry name" value="CBS_dom"/>
</dbReference>
<dbReference type="PANTHER" id="PTHR22777:SF17">
    <property type="entry name" value="UPF0053 PROTEIN SLL0260"/>
    <property type="match status" value="1"/>
</dbReference>
<dbReference type="Gene3D" id="3.10.580.10">
    <property type="entry name" value="CBS-domain"/>
    <property type="match status" value="1"/>
</dbReference>
<name>A0A381XM38_9ZZZZ</name>
<dbReference type="Gene3D" id="3.30.465.10">
    <property type="match status" value="1"/>
</dbReference>
<dbReference type="GO" id="GO:0050660">
    <property type="term" value="F:flavin adenine dinucleotide binding"/>
    <property type="evidence" value="ECO:0007669"/>
    <property type="project" value="InterPro"/>
</dbReference>
<reference evidence="11" key="1">
    <citation type="submission" date="2018-05" db="EMBL/GenBank/DDBJ databases">
        <authorList>
            <person name="Lanie J.A."/>
            <person name="Ng W.-L."/>
            <person name="Kazmierczak K.M."/>
            <person name="Andrzejewski T.M."/>
            <person name="Davidsen T.M."/>
            <person name="Wayne K.J."/>
            <person name="Tettelin H."/>
            <person name="Glass J.I."/>
            <person name="Rusch D."/>
            <person name="Podicherti R."/>
            <person name="Tsui H.-C.T."/>
            <person name="Winkler M.E."/>
        </authorList>
    </citation>
    <scope>NUCLEOTIDE SEQUENCE</scope>
</reference>
<dbReference type="InterPro" id="IPR046342">
    <property type="entry name" value="CBS_dom_sf"/>
</dbReference>
<feature type="domain" description="CNNM transmembrane" evidence="10">
    <location>
        <begin position="27"/>
        <end position="217"/>
    </location>
</feature>
<evidence type="ECO:0000259" key="10">
    <source>
        <dbReference type="PROSITE" id="PS51846"/>
    </source>
</evidence>
<feature type="domain" description="CBS" evidence="9">
    <location>
        <begin position="236"/>
        <end position="295"/>
    </location>
</feature>
<dbReference type="InterPro" id="IPR044751">
    <property type="entry name" value="Ion_transp-like_CBS"/>
</dbReference>
<dbReference type="Pfam" id="PF03471">
    <property type="entry name" value="CorC_HlyC"/>
    <property type="match status" value="1"/>
</dbReference>
<feature type="domain" description="CBS" evidence="9">
    <location>
        <begin position="303"/>
        <end position="361"/>
    </location>
</feature>
<dbReference type="InterPro" id="IPR016169">
    <property type="entry name" value="FAD-bd_PCMH_sub2"/>
</dbReference>
<keyword evidence="3" id="KW-0677">Repeat</keyword>
<evidence type="ECO:0000259" key="9">
    <source>
        <dbReference type="PROSITE" id="PS51371"/>
    </source>
</evidence>
<dbReference type="GO" id="GO:0005886">
    <property type="term" value="C:plasma membrane"/>
    <property type="evidence" value="ECO:0007669"/>
    <property type="project" value="TreeGrafter"/>
</dbReference>
<evidence type="ECO:0008006" key="12">
    <source>
        <dbReference type="Google" id="ProtNLM"/>
    </source>
</evidence>
<keyword evidence="2 8" id="KW-0812">Transmembrane</keyword>
<dbReference type="PROSITE" id="PS51371">
    <property type="entry name" value="CBS"/>
    <property type="match status" value="2"/>
</dbReference>
<comment type="subcellular location">
    <subcellularLocation>
        <location evidence="1">Membrane</location>
        <topology evidence="1">Multi-pass membrane protein</topology>
    </subcellularLocation>
</comment>
<evidence type="ECO:0000256" key="8">
    <source>
        <dbReference type="SAM" id="Phobius"/>
    </source>
</evidence>
<dbReference type="CDD" id="cd04590">
    <property type="entry name" value="CBS_pair_CorC_HlyC_assoc"/>
    <property type="match status" value="1"/>
</dbReference>
<evidence type="ECO:0000256" key="5">
    <source>
        <dbReference type="ARBA" id="ARBA00023122"/>
    </source>
</evidence>
<dbReference type="EMBL" id="UINC01015527">
    <property type="protein sequence ID" value="SVA65313.1"/>
    <property type="molecule type" value="Genomic_DNA"/>
</dbReference>
<organism evidence="11">
    <name type="scientific">marine metagenome</name>
    <dbReference type="NCBI Taxonomy" id="408172"/>
    <lineage>
        <taxon>unclassified sequences</taxon>
        <taxon>metagenomes</taxon>
        <taxon>ecological metagenomes</taxon>
    </lineage>
</organism>
<keyword evidence="5" id="KW-0129">CBS domain</keyword>
<keyword evidence="6 8" id="KW-0472">Membrane</keyword>
<dbReference type="Pfam" id="PF01595">
    <property type="entry name" value="CNNM"/>
    <property type="match status" value="1"/>
</dbReference>
<feature type="compositionally biased region" description="Low complexity" evidence="7">
    <location>
        <begin position="489"/>
        <end position="509"/>
    </location>
</feature>
<evidence type="ECO:0000256" key="7">
    <source>
        <dbReference type="SAM" id="MobiDB-lite"/>
    </source>
</evidence>
<evidence type="ECO:0000256" key="3">
    <source>
        <dbReference type="ARBA" id="ARBA00022737"/>
    </source>
</evidence>
<feature type="compositionally biased region" description="Basic and acidic residues" evidence="7">
    <location>
        <begin position="457"/>
        <end position="469"/>
    </location>
</feature>
<evidence type="ECO:0000313" key="11">
    <source>
        <dbReference type="EMBL" id="SVA65313.1"/>
    </source>
</evidence>
<evidence type="ECO:0000256" key="2">
    <source>
        <dbReference type="ARBA" id="ARBA00022692"/>
    </source>
</evidence>
<accession>A0A381XM38</accession>
<dbReference type="SUPFAM" id="SSF56176">
    <property type="entry name" value="FAD-binding/transporter-associated domain-like"/>
    <property type="match status" value="1"/>
</dbReference>
<protein>
    <recommendedName>
        <fullName evidence="12">CNNM transmembrane domain-containing protein</fullName>
    </recommendedName>
</protein>
<keyword evidence="4 8" id="KW-1133">Transmembrane helix</keyword>
<evidence type="ECO:0000256" key="6">
    <source>
        <dbReference type="ARBA" id="ARBA00023136"/>
    </source>
</evidence>
<evidence type="ECO:0000256" key="1">
    <source>
        <dbReference type="ARBA" id="ARBA00004141"/>
    </source>
</evidence>
<evidence type="ECO:0000256" key="4">
    <source>
        <dbReference type="ARBA" id="ARBA00022989"/>
    </source>
</evidence>
<gene>
    <name evidence="11" type="ORF">METZ01_LOCUS118167</name>
</gene>
<dbReference type="PANTHER" id="PTHR22777">
    <property type="entry name" value="HEMOLYSIN-RELATED"/>
    <property type="match status" value="1"/>
</dbReference>
<proteinExistence type="predicted"/>
<dbReference type="InterPro" id="IPR036318">
    <property type="entry name" value="FAD-bd_PCMH-like_sf"/>
</dbReference>
<feature type="region of interest" description="Disordered" evidence="7">
    <location>
        <begin position="443"/>
        <end position="531"/>
    </location>
</feature>
<dbReference type="Pfam" id="PF00571">
    <property type="entry name" value="CBS"/>
    <property type="match status" value="2"/>
</dbReference>
<feature type="transmembrane region" description="Helical" evidence="8">
    <location>
        <begin position="31"/>
        <end position="58"/>
    </location>
</feature>
<dbReference type="InterPro" id="IPR005170">
    <property type="entry name" value="Transptr-assoc_dom"/>
</dbReference>
<dbReference type="SUPFAM" id="SSF54631">
    <property type="entry name" value="CBS-domain pair"/>
    <property type="match status" value="1"/>
</dbReference>
<dbReference type="InterPro" id="IPR002550">
    <property type="entry name" value="CNNM"/>
</dbReference>
<sequence length="531" mass="58361">MDYTLQFISTQWGLLGAFFAFDPVLLSEPGIVFRLVLLAVLLCGSAFFSGSETALFSLSRLDLQQLRRERNPHSETLHALLDQPRRLIISILTGNELINIAATVNAAGIFVTLYGPNRAGIVGILVMVPLVLLFGEVTPKTLAVVNPVRFTTRIVAAPMNSWVRLVSPLRRIIRFASDRLTTWIVGEDKGAENILNIDEFLTLVEQVAQGGELDATERALINNLLEANETEIVEIMTPRTRTNFLNIEMGVVEMVEQFRSYRHTRVPVFSVHRDNLVGFLHAEDVLSLLAEGKSLADLTPMEILHPPVVAPLTKKVDEMFDFFRENGVRAAVCLNEFGGVEGFITVYDVLSFIFGDISGETGGSELYQERDINIYEVPGEMKLTDFNNLTHFGLEDPRMTTIGGVAFRYLDRLPRIADRVVVEDVALTVLEMDAHRVSRVRVAKVSAEGDPGSSEPGKADDGLRSREAGDTTGTARASGRTVTFRATAEEGASDSAAETTAESVTTGVTQPDSVEKADPNPKSRPRVRIVS</sequence>
<dbReference type="PROSITE" id="PS51846">
    <property type="entry name" value="CNNM"/>
    <property type="match status" value="1"/>
</dbReference>
<feature type="transmembrane region" description="Helical" evidence="8">
    <location>
        <begin position="119"/>
        <end position="137"/>
    </location>
</feature>